<evidence type="ECO:0000313" key="4">
    <source>
        <dbReference type="Proteomes" id="UP001497525"/>
    </source>
</evidence>
<feature type="region of interest" description="Disordered" evidence="2">
    <location>
        <begin position="87"/>
        <end position="111"/>
    </location>
</feature>
<dbReference type="AlphaFoldDB" id="A0AAV2TTM7"/>
<feature type="compositionally biased region" description="Basic and acidic residues" evidence="2">
    <location>
        <begin position="1"/>
        <end position="10"/>
    </location>
</feature>
<protein>
    <recommendedName>
        <fullName evidence="5">Protein phosphatase inhibitor 2</fullName>
    </recommendedName>
</protein>
<dbReference type="Gene3D" id="6.10.250.1050">
    <property type="match status" value="2"/>
</dbReference>
<dbReference type="EMBL" id="CAXLJL010000711">
    <property type="protein sequence ID" value="CAL5140396.1"/>
    <property type="molecule type" value="Genomic_DNA"/>
</dbReference>
<gene>
    <name evidence="3" type="ORF">CDAUBV1_LOCUS15719</name>
</gene>
<feature type="region of interest" description="Disordered" evidence="2">
    <location>
        <begin position="1"/>
        <end position="31"/>
    </location>
</feature>
<dbReference type="GO" id="GO:0009966">
    <property type="term" value="P:regulation of signal transduction"/>
    <property type="evidence" value="ECO:0007669"/>
    <property type="project" value="InterPro"/>
</dbReference>
<evidence type="ECO:0000256" key="1">
    <source>
        <dbReference type="ARBA" id="ARBA00005472"/>
    </source>
</evidence>
<evidence type="ECO:0000256" key="2">
    <source>
        <dbReference type="SAM" id="MobiDB-lite"/>
    </source>
</evidence>
<evidence type="ECO:0000313" key="3">
    <source>
        <dbReference type="EMBL" id="CAL5140396.1"/>
    </source>
</evidence>
<accession>A0AAV2TTM7</accession>
<evidence type="ECO:0008006" key="5">
    <source>
        <dbReference type="Google" id="ProtNLM"/>
    </source>
</evidence>
<sequence length="202" mass="22706">MNESKNRKDAGGSQRGILKKKEESVRQKSFQWDEDNIAQTFHPADKTYGFMKVDEPKTPFVFESDSTKAEGYGASFAPEDLAARLAFASESPSKSQPRASMPIEEGNAENEHHKKFLEKRKAHYNEFLAAKMAKERLKDEMKDEDDEQDTTLDDAREEALLNARYNAAVSRLPPSAPIPPELKAIAEKASAIRSRISSKKSK</sequence>
<comment type="similarity">
    <text evidence="1">Belongs to the protein phosphatase inhibitor 2 family.</text>
</comment>
<dbReference type="InterPro" id="IPR007062">
    <property type="entry name" value="PPI-2"/>
</dbReference>
<dbReference type="GO" id="GO:0004864">
    <property type="term" value="F:protein phosphatase inhibitor activity"/>
    <property type="evidence" value="ECO:0007669"/>
    <property type="project" value="InterPro"/>
</dbReference>
<comment type="caution">
    <text evidence="3">The sequence shown here is derived from an EMBL/GenBank/DDBJ whole genome shotgun (WGS) entry which is preliminary data.</text>
</comment>
<name>A0AAV2TTM7_CALDB</name>
<dbReference type="PANTHER" id="PTHR12398">
    <property type="entry name" value="PROTEIN PHOSPHATASE INHIBITOR"/>
    <property type="match status" value="1"/>
</dbReference>
<dbReference type="PANTHER" id="PTHR12398:SF20">
    <property type="entry name" value="PROTEIN PHOSPHATASE 1 REGULATORY INHIBITOR SUBUNIT 2"/>
    <property type="match status" value="1"/>
</dbReference>
<dbReference type="Pfam" id="PF04979">
    <property type="entry name" value="IPP-2"/>
    <property type="match status" value="1"/>
</dbReference>
<proteinExistence type="inferred from homology"/>
<dbReference type="Proteomes" id="UP001497525">
    <property type="component" value="Unassembled WGS sequence"/>
</dbReference>
<reference evidence="3" key="1">
    <citation type="submission" date="2024-06" db="EMBL/GenBank/DDBJ databases">
        <authorList>
            <person name="Liu X."/>
            <person name="Lenzi L."/>
            <person name="Haldenby T S."/>
            <person name="Uol C."/>
        </authorList>
    </citation>
    <scope>NUCLEOTIDE SEQUENCE</scope>
</reference>
<organism evidence="3 4">
    <name type="scientific">Calicophoron daubneyi</name>
    <name type="common">Rumen fluke</name>
    <name type="synonym">Paramphistomum daubneyi</name>
    <dbReference type="NCBI Taxonomy" id="300641"/>
    <lineage>
        <taxon>Eukaryota</taxon>
        <taxon>Metazoa</taxon>
        <taxon>Spiralia</taxon>
        <taxon>Lophotrochozoa</taxon>
        <taxon>Platyhelminthes</taxon>
        <taxon>Trematoda</taxon>
        <taxon>Digenea</taxon>
        <taxon>Plagiorchiida</taxon>
        <taxon>Pronocephalata</taxon>
        <taxon>Paramphistomoidea</taxon>
        <taxon>Paramphistomidae</taxon>
        <taxon>Calicophoron</taxon>
    </lineage>
</organism>